<dbReference type="InterPro" id="IPR023346">
    <property type="entry name" value="Lysozyme-like_dom_sf"/>
</dbReference>
<evidence type="ECO:0000256" key="1">
    <source>
        <dbReference type="ARBA" id="ARBA00007734"/>
    </source>
</evidence>
<dbReference type="PROSITE" id="PS00922">
    <property type="entry name" value="TRANSGLYCOSYLASE"/>
    <property type="match status" value="1"/>
</dbReference>
<dbReference type="Gene3D" id="1.25.20.10">
    <property type="entry name" value="Bacterial muramidases"/>
    <property type="match status" value="1"/>
</dbReference>
<reference evidence="6" key="1">
    <citation type="submission" date="2006-06" db="EMBL/GenBank/DDBJ databases">
        <title>Complete sequence of chromosome of Chelativorans sp. BNC1.</title>
        <authorList>
            <consortium name="US DOE Joint Genome Institute"/>
            <person name="Copeland A."/>
            <person name="Lucas S."/>
            <person name="Lapidus A."/>
            <person name="Barry K."/>
            <person name="Detter J.C."/>
            <person name="Glavina del Rio T."/>
            <person name="Hammon N."/>
            <person name="Israni S."/>
            <person name="Dalin E."/>
            <person name="Tice H."/>
            <person name="Pitluck S."/>
            <person name="Chertkov O."/>
            <person name="Brettin T."/>
            <person name="Bruce D."/>
            <person name="Han C."/>
            <person name="Tapia R."/>
            <person name="Gilna P."/>
            <person name="Schmutz J."/>
            <person name="Larimer F."/>
            <person name="Land M."/>
            <person name="Hauser L."/>
            <person name="Kyrpides N."/>
            <person name="Mikhailova N."/>
            <person name="Richardson P."/>
        </authorList>
    </citation>
    <scope>NUCLEOTIDE SEQUENCE</scope>
    <source>
        <strain evidence="6">BNC1</strain>
    </source>
</reference>
<dbReference type="Gene3D" id="1.10.530.10">
    <property type="match status" value="1"/>
</dbReference>
<dbReference type="CAZy" id="GH23">
    <property type="family name" value="Glycoside Hydrolase Family 23"/>
</dbReference>
<dbReference type="GO" id="GO:0004553">
    <property type="term" value="F:hydrolase activity, hydrolyzing O-glycosyl compounds"/>
    <property type="evidence" value="ECO:0007669"/>
    <property type="project" value="InterPro"/>
</dbReference>
<comment type="similarity">
    <text evidence="2">Belongs to the virb1 family.</text>
</comment>
<comment type="similarity">
    <text evidence="1">Belongs to the transglycosylase Slt family.</text>
</comment>
<dbReference type="CDD" id="cd13401">
    <property type="entry name" value="Slt70-like"/>
    <property type="match status" value="1"/>
</dbReference>
<dbReference type="eggNOG" id="COG0741">
    <property type="taxonomic scope" value="Bacteria"/>
</dbReference>
<dbReference type="SUPFAM" id="SSF53955">
    <property type="entry name" value="Lysozyme-like"/>
    <property type="match status" value="1"/>
</dbReference>
<sequence length="680" mass="73466" precursor="true">MKKAALTALAIVLSNGSAAYAFELPADAPLPQSRPYAPMDKAAAAASLPFTAGLLLEEHLESLKEGLDALESGDIAGAKQARSALAPDSLDYRILSWAIAMSGGTGSAEIADIADMLSGWPGKSRLRENSERALYWEKPTAQQVIAAFGRSRPSTYQGAVALARAHLELGNTDAAQAALSPLWREETLDPKQEVAILNEFGDVIPVSDHRHRIERMLYEERIRSAERVAERAGAEALVKAWAAVIRGEAKAGELLDAVPAAQRSAGYYFAKARHLRRAEKFSEAAEAMLAAPRDASMLIDADEMWFERRVLSRELLDHGDARLAYRIAAAHLGGSKASMADAAFHAGWYALRSLNDAKLAEPHFARIAKIADGPISKARAYYWLGRAADAGAPGDATRFYEQAAAYGATFYGQLSAARLGRKIIAGSPDPSATDRKNFSAREPVLAIARLEKAGQIRLAGILYRDLAQELSSTGELALLGQLAERKGDHNLALRVGKIAAARGLEIGALAHPIGAIPEKASIEGAGKALAYAIARQESEFNAEAVSHAGARGLLQLMPATAKMVAKKEGLPYSAAKLTSDAGYNATLGAAYLSDQLERFDGSYILTFIGYNAGPSRANEWMERYGDPRGKPIEEVVDWIERIPFTETRNYVQRVMENYQVYKMRLTGRFDIVEDLVSGRG</sequence>
<dbReference type="STRING" id="266779.Meso_0940"/>
<keyword evidence="3 4" id="KW-0732">Signal</keyword>
<evidence type="ECO:0000313" key="6">
    <source>
        <dbReference type="EMBL" id="ABG62337.1"/>
    </source>
</evidence>
<dbReference type="PANTHER" id="PTHR37423">
    <property type="entry name" value="SOLUBLE LYTIC MUREIN TRANSGLYCOSYLASE-RELATED"/>
    <property type="match status" value="1"/>
</dbReference>
<proteinExistence type="inferred from homology"/>
<dbReference type="HOGENOM" id="CLU_015184_1_0_5"/>
<accession>Q11JT8</accession>
<dbReference type="SUPFAM" id="SSF48435">
    <property type="entry name" value="Bacterial muramidases"/>
    <property type="match status" value="1"/>
</dbReference>
<name>Q11JT8_CHESB</name>
<protein>
    <submittedName>
        <fullName evidence="6">Lytic transglycosylase, catalytic</fullName>
    </submittedName>
</protein>
<dbReference type="GO" id="GO:0042597">
    <property type="term" value="C:periplasmic space"/>
    <property type="evidence" value="ECO:0007669"/>
    <property type="project" value="InterPro"/>
</dbReference>
<gene>
    <name evidence="6" type="ordered locus">Meso_0940</name>
</gene>
<dbReference type="InterPro" id="IPR008939">
    <property type="entry name" value="Lytic_TGlycosylase_superhlx_U"/>
</dbReference>
<dbReference type="PANTHER" id="PTHR37423:SF2">
    <property type="entry name" value="MEMBRANE-BOUND LYTIC MUREIN TRANSGLYCOSYLASE C"/>
    <property type="match status" value="1"/>
</dbReference>
<organism evidence="6">
    <name type="scientific">Chelativorans sp. (strain BNC1)</name>
    <dbReference type="NCBI Taxonomy" id="266779"/>
    <lineage>
        <taxon>Bacteria</taxon>
        <taxon>Pseudomonadati</taxon>
        <taxon>Pseudomonadota</taxon>
        <taxon>Alphaproteobacteria</taxon>
        <taxon>Hyphomicrobiales</taxon>
        <taxon>Phyllobacteriaceae</taxon>
        <taxon>Chelativorans</taxon>
    </lineage>
</organism>
<dbReference type="InterPro" id="IPR000189">
    <property type="entry name" value="Transglyc_AS"/>
</dbReference>
<dbReference type="GO" id="GO:0000270">
    <property type="term" value="P:peptidoglycan metabolic process"/>
    <property type="evidence" value="ECO:0007669"/>
    <property type="project" value="InterPro"/>
</dbReference>
<feature type="signal peptide" evidence="4">
    <location>
        <begin position="1"/>
        <end position="21"/>
    </location>
</feature>
<dbReference type="AlphaFoldDB" id="Q11JT8"/>
<dbReference type="GO" id="GO:0016020">
    <property type="term" value="C:membrane"/>
    <property type="evidence" value="ECO:0007669"/>
    <property type="project" value="InterPro"/>
</dbReference>
<evidence type="ECO:0000256" key="4">
    <source>
        <dbReference type="SAM" id="SignalP"/>
    </source>
</evidence>
<feature type="chain" id="PRO_5004180329" evidence="4">
    <location>
        <begin position="22"/>
        <end position="680"/>
    </location>
</feature>
<dbReference type="InterPro" id="IPR008258">
    <property type="entry name" value="Transglycosylase_SLT_dom_1"/>
</dbReference>
<dbReference type="Pfam" id="PF01464">
    <property type="entry name" value="SLT"/>
    <property type="match status" value="1"/>
</dbReference>
<evidence type="ECO:0000256" key="2">
    <source>
        <dbReference type="ARBA" id="ARBA00009387"/>
    </source>
</evidence>
<dbReference type="KEGG" id="mes:Meso_0940"/>
<feature type="domain" description="Transglycosylase SLT" evidence="5">
    <location>
        <begin position="518"/>
        <end position="627"/>
    </location>
</feature>
<dbReference type="EMBL" id="CP000390">
    <property type="protein sequence ID" value="ABG62337.1"/>
    <property type="molecule type" value="Genomic_DNA"/>
</dbReference>
<evidence type="ECO:0000256" key="3">
    <source>
        <dbReference type="ARBA" id="ARBA00022729"/>
    </source>
</evidence>
<dbReference type="OrthoDB" id="9815002at2"/>
<dbReference type="GO" id="GO:0008933">
    <property type="term" value="F:peptidoglycan lytic transglycosylase activity"/>
    <property type="evidence" value="ECO:0007669"/>
    <property type="project" value="InterPro"/>
</dbReference>
<evidence type="ECO:0000259" key="5">
    <source>
        <dbReference type="Pfam" id="PF01464"/>
    </source>
</evidence>